<dbReference type="EMBL" id="JASJQH010007748">
    <property type="protein sequence ID" value="KAK9702150.1"/>
    <property type="molecule type" value="Genomic_DNA"/>
</dbReference>
<feature type="region of interest" description="Disordered" evidence="1">
    <location>
        <begin position="1"/>
        <end position="34"/>
    </location>
</feature>
<feature type="region of interest" description="Disordered" evidence="1">
    <location>
        <begin position="347"/>
        <end position="368"/>
    </location>
</feature>
<feature type="region of interest" description="Disordered" evidence="1">
    <location>
        <begin position="512"/>
        <end position="539"/>
    </location>
</feature>
<feature type="compositionally biased region" description="Polar residues" evidence="1">
    <location>
        <begin position="355"/>
        <end position="366"/>
    </location>
</feature>
<organism evidence="2 3">
    <name type="scientific">Basidiobolus ranarum</name>
    <dbReference type="NCBI Taxonomy" id="34480"/>
    <lineage>
        <taxon>Eukaryota</taxon>
        <taxon>Fungi</taxon>
        <taxon>Fungi incertae sedis</taxon>
        <taxon>Zoopagomycota</taxon>
        <taxon>Entomophthoromycotina</taxon>
        <taxon>Basidiobolomycetes</taxon>
        <taxon>Basidiobolales</taxon>
        <taxon>Basidiobolaceae</taxon>
        <taxon>Basidiobolus</taxon>
    </lineage>
</organism>
<gene>
    <name evidence="2" type="ORF">K7432_011389</name>
</gene>
<feature type="region of interest" description="Disordered" evidence="1">
    <location>
        <begin position="159"/>
        <end position="188"/>
    </location>
</feature>
<accession>A0ABR2VUD5</accession>
<proteinExistence type="predicted"/>
<feature type="compositionally biased region" description="Polar residues" evidence="1">
    <location>
        <begin position="524"/>
        <end position="533"/>
    </location>
</feature>
<sequence length="539" mass="59639">MGTKSNSPRPGNQNTRYTRNTFNPSAPVNNYNNEWTRNPSFPYNNAPSGNNPFPSNGHVYPANPGFMNPYELTPVSSQGRINDRVGGNISNMNYNAPSRDWNPNMGSYQNLPGLWNTQEEAQNGFFYNQGPQYPNLPNSNPNLARDDPSFSVQGRQANTYQHSSRSGPGYKEFAPHGSMYSDKPRDNSHHQLWGNKWNEYNGKEAPIQGRQDYQPSGFLPNNALDAGMMGSTSAENSDKVDPNTQTLAGQPGVPGLPFNHNWVGPDVMGYGPSQGHNSEYPMHPQLTGNPLQQNNPALGAQMAFQRQKSPEFLHMSRMNMRGPMVGNQFVNPHVSSAYDVERRPPKTKELFDPNNPVSSSSTSQTKPMAAKVYGNVPSRVPRRGANLDVAPLEAGMKSISIASSSRTNSQGTRNKKENQLLFDYTIQPYEGVKPTDQPQKPTHILEIYDIIGEPNWSEILPSATIKLISKENIVLAIFKNSQLAREVLESIENSNFKLKPWSPVVLQINATSSSSSPKLEGSNELVTSPQVDSTEIEDS</sequence>
<dbReference type="Proteomes" id="UP001479436">
    <property type="component" value="Unassembled WGS sequence"/>
</dbReference>
<evidence type="ECO:0000313" key="2">
    <source>
        <dbReference type="EMBL" id="KAK9702150.1"/>
    </source>
</evidence>
<reference evidence="2 3" key="1">
    <citation type="submission" date="2023-04" db="EMBL/GenBank/DDBJ databases">
        <title>Genome of Basidiobolus ranarum AG-B5.</title>
        <authorList>
            <person name="Stajich J.E."/>
            <person name="Carter-House D."/>
            <person name="Gryganskyi A."/>
        </authorList>
    </citation>
    <scope>NUCLEOTIDE SEQUENCE [LARGE SCALE GENOMIC DNA]</scope>
    <source>
        <strain evidence="2 3">AG-B5</strain>
    </source>
</reference>
<comment type="caution">
    <text evidence="2">The sequence shown here is derived from an EMBL/GenBank/DDBJ whole genome shotgun (WGS) entry which is preliminary data.</text>
</comment>
<name>A0ABR2VUD5_9FUNG</name>
<evidence type="ECO:0000256" key="1">
    <source>
        <dbReference type="SAM" id="MobiDB-lite"/>
    </source>
</evidence>
<keyword evidence="3" id="KW-1185">Reference proteome</keyword>
<evidence type="ECO:0000313" key="3">
    <source>
        <dbReference type="Proteomes" id="UP001479436"/>
    </source>
</evidence>
<protein>
    <submittedName>
        <fullName evidence="2">Uncharacterized protein</fullName>
    </submittedName>
</protein>